<dbReference type="Proteomes" id="UP001168990">
    <property type="component" value="Unassembled WGS sequence"/>
</dbReference>
<dbReference type="GO" id="GO:0140664">
    <property type="term" value="F:ATP-dependent DNA damage sensor activity"/>
    <property type="evidence" value="ECO:0007669"/>
    <property type="project" value="InterPro"/>
</dbReference>
<keyword evidence="10" id="KW-1185">Reference proteome</keyword>
<keyword evidence="4" id="KW-0067">ATP-binding</keyword>
<dbReference type="GO" id="GO:0000707">
    <property type="term" value="P:meiotic DNA recombinase assembly"/>
    <property type="evidence" value="ECO:0007669"/>
    <property type="project" value="TreeGrafter"/>
</dbReference>
<gene>
    <name evidence="9" type="ORF">PV328_009444</name>
</gene>
<proteinExistence type="predicted"/>
<keyword evidence="6" id="KW-0539">Nucleus</keyword>
<dbReference type="SUPFAM" id="SSF52540">
    <property type="entry name" value="P-loop containing nucleoside triphosphate hydrolases"/>
    <property type="match status" value="1"/>
</dbReference>
<feature type="domain" description="RecA family profile 1" evidence="8">
    <location>
        <begin position="67"/>
        <end position="250"/>
    </location>
</feature>
<dbReference type="AlphaFoldDB" id="A0AA39EX90"/>
<dbReference type="GO" id="GO:0033065">
    <property type="term" value="C:Rad51C-XRCC3 complex"/>
    <property type="evidence" value="ECO:0007669"/>
    <property type="project" value="TreeGrafter"/>
</dbReference>
<comment type="subcellular location">
    <subcellularLocation>
        <location evidence="1">Nucleus</location>
    </subcellularLocation>
</comment>
<evidence type="ECO:0000259" key="8">
    <source>
        <dbReference type="PROSITE" id="PS50162"/>
    </source>
</evidence>
<organism evidence="9 10">
    <name type="scientific">Microctonus aethiopoides</name>
    <dbReference type="NCBI Taxonomy" id="144406"/>
    <lineage>
        <taxon>Eukaryota</taxon>
        <taxon>Metazoa</taxon>
        <taxon>Ecdysozoa</taxon>
        <taxon>Arthropoda</taxon>
        <taxon>Hexapoda</taxon>
        <taxon>Insecta</taxon>
        <taxon>Pterygota</taxon>
        <taxon>Neoptera</taxon>
        <taxon>Endopterygota</taxon>
        <taxon>Hymenoptera</taxon>
        <taxon>Apocrita</taxon>
        <taxon>Ichneumonoidea</taxon>
        <taxon>Braconidae</taxon>
        <taxon>Euphorinae</taxon>
        <taxon>Microctonus</taxon>
    </lineage>
</organism>
<evidence type="ECO:0000313" key="10">
    <source>
        <dbReference type="Proteomes" id="UP001168990"/>
    </source>
</evidence>
<dbReference type="InterPro" id="IPR052093">
    <property type="entry name" value="HR_Repair_Mediator"/>
</dbReference>
<keyword evidence="5" id="KW-0234">DNA repair</keyword>
<dbReference type="GO" id="GO:0000400">
    <property type="term" value="F:four-way junction DNA binding"/>
    <property type="evidence" value="ECO:0007669"/>
    <property type="project" value="TreeGrafter"/>
</dbReference>
<dbReference type="Pfam" id="PF08423">
    <property type="entry name" value="Rad51"/>
    <property type="match status" value="1"/>
</dbReference>
<reference evidence="9" key="1">
    <citation type="journal article" date="2023" name="bioRxiv">
        <title>Scaffold-level genome assemblies of two parasitoid biocontrol wasps reveal the parthenogenesis mechanism and an associated novel virus.</title>
        <authorList>
            <person name="Inwood S."/>
            <person name="Skelly J."/>
            <person name="Guhlin J."/>
            <person name="Harrop T."/>
            <person name="Goldson S."/>
            <person name="Dearden P."/>
        </authorList>
    </citation>
    <scope>NUCLEOTIDE SEQUENCE</scope>
    <source>
        <strain evidence="9">Irish</strain>
        <tissue evidence="9">Whole body</tissue>
    </source>
</reference>
<protein>
    <recommendedName>
        <fullName evidence="7">DNA repair protein RAD51 homolog 3</fullName>
    </recommendedName>
</protein>
<keyword evidence="3" id="KW-0227">DNA damage</keyword>
<dbReference type="InterPro" id="IPR013632">
    <property type="entry name" value="Rad51_C"/>
</dbReference>
<dbReference type="GO" id="GO:0005524">
    <property type="term" value="F:ATP binding"/>
    <property type="evidence" value="ECO:0007669"/>
    <property type="project" value="UniProtKB-KW"/>
</dbReference>
<name>A0AA39EX90_9HYME</name>
<dbReference type="GO" id="GO:0033063">
    <property type="term" value="C:Rad51B-Rad51C-Rad51D-XRCC2 complex"/>
    <property type="evidence" value="ECO:0007669"/>
    <property type="project" value="TreeGrafter"/>
</dbReference>
<accession>A0AA39EX90</accession>
<reference evidence="9" key="2">
    <citation type="submission" date="2023-03" db="EMBL/GenBank/DDBJ databases">
        <authorList>
            <person name="Inwood S.N."/>
            <person name="Skelly J.G."/>
            <person name="Guhlin J."/>
            <person name="Harrop T.W.R."/>
            <person name="Goldson S.G."/>
            <person name="Dearden P.K."/>
        </authorList>
    </citation>
    <scope>NUCLEOTIDE SEQUENCE</scope>
    <source>
        <strain evidence="9">Irish</strain>
        <tissue evidence="9">Whole body</tissue>
    </source>
</reference>
<dbReference type="PROSITE" id="PS50162">
    <property type="entry name" value="RECA_2"/>
    <property type="match status" value="1"/>
</dbReference>
<evidence type="ECO:0000256" key="7">
    <source>
        <dbReference type="ARBA" id="ARBA00040674"/>
    </source>
</evidence>
<dbReference type="GO" id="GO:0005657">
    <property type="term" value="C:replication fork"/>
    <property type="evidence" value="ECO:0007669"/>
    <property type="project" value="TreeGrafter"/>
</dbReference>
<evidence type="ECO:0000256" key="6">
    <source>
        <dbReference type="ARBA" id="ARBA00023242"/>
    </source>
</evidence>
<dbReference type="InterPro" id="IPR016467">
    <property type="entry name" value="DNA_recomb/repair_RecA-like"/>
</dbReference>
<dbReference type="GO" id="GO:0008821">
    <property type="term" value="F:crossover junction DNA endonuclease activity"/>
    <property type="evidence" value="ECO:0007669"/>
    <property type="project" value="TreeGrafter"/>
</dbReference>
<dbReference type="InterPro" id="IPR027417">
    <property type="entry name" value="P-loop_NTPase"/>
</dbReference>
<keyword evidence="2" id="KW-0547">Nucleotide-binding</keyword>
<evidence type="ECO:0000256" key="5">
    <source>
        <dbReference type="ARBA" id="ARBA00023204"/>
    </source>
</evidence>
<evidence type="ECO:0000256" key="4">
    <source>
        <dbReference type="ARBA" id="ARBA00022840"/>
    </source>
</evidence>
<evidence type="ECO:0000256" key="1">
    <source>
        <dbReference type="ARBA" id="ARBA00004123"/>
    </source>
</evidence>
<dbReference type="GO" id="GO:0007131">
    <property type="term" value="P:reciprocal meiotic recombination"/>
    <property type="evidence" value="ECO:0007669"/>
    <property type="project" value="TreeGrafter"/>
</dbReference>
<dbReference type="Gene3D" id="3.40.50.300">
    <property type="entry name" value="P-loop containing nucleotide triphosphate hydrolases"/>
    <property type="match status" value="1"/>
</dbReference>
<evidence type="ECO:0000313" key="9">
    <source>
        <dbReference type="EMBL" id="KAK0158444.1"/>
    </source>
</evidence>
<dbReference type="EMBL" id="JAQQBS010001424">
    <property type="protein sequence ID" value="KAK0158444.1"/>
    <property type="molecule type" value="Genomic_DNA"/>
</dbReference>
<dbReference type="PANTHER" id="PTHR46239">
    <property type="entry name" value="DNA REPAIR PROTEIN RAD51 HOMOLOG 3 RAD51C"/>
    <property type="match status" value="1"/>
</dbReference>
<sequence>MLQPLSTLPLSKKAIKNFNKEGYLFVDDVNNSLNDDINKFVNINALKNILRSPITLSALDHWQAELQYERCSTFSDALDNILDGGFQCGTITEICGPSGSGKTQLCFQISTAVQLSPNDGGLAGKSLYIDTHNTFSTQRIKDMIAEYKVYQNMDVQQKFHAMAKNITVVSPDTPEELLLIVKQLKKFIQSSLDLCPVRVIIIDSLSFSIVSLNDTSHKITYYNEILNELQRLASKYNIAVVIVNELVTQVNKNNEISFESAGGQAVSSRCNKRIMLARIRDSKFAARLLKSSTMPQVATVFNITSQGIRDEPSIKK</sequence>
<dbReference type="PANTHER" id="PTHR46239:SF1">
    <property type="entry name" value="DNA REPAIR PROTEIN RAD51 HOMOLOG 3"/>
    <property type="match status" value="1"/>
</dbReference>
<evidence type="ECO:0000256" key="3">
    <source>
        <dbReference type="ARBA" id="ARBA00022763"/>
    </source>
</evidence>
<dbReference type="PIRSF" id="PIRSF005856">
    <property type="entry name" value="Rad51"/>
    <property type="match status" value="1"/>
</dbReference>
<evidence type="ECO:0000256" key="2">
    <source>
        <dbReference type="ARBA" id="ARBA00022741"/>
    </source>
</evidence>
<dbReference type="InterPro" id="IPR020588">
    <property type="entry name" value="RecA_ATP-bd"/>
</dbReference>
<comment type="caution">
    <text evidence="9">The sequence shown here is derived from an EMBL/GenBank/DDBJ whole genome shotgun (WGS) entry which is preliminary data.</text>
</comment>